<dbReference type="InterPro" id="IPR001148">
    <property type="entry name" value="CA_dom"/>
</dbReference>
<dbReference type="AlphaFoldDB" id="A0AAV0WQI5"/>
<dbReference type="Pfam" id="PF00194">
    <property type="entry name" value="Carb_anhydrase"/>
    <property type="match status" value="2"/>
</dbReference>
<sequence>MSNMKHISNKDKSLQMMRDTWKKDTEDMLMSPLAVNTDDMIVVTMPPLEFLYFDLLPDRIKITNNGLTVTLNGLWATDRQPCIVGANLDDKYNFSHLHFHWTDVDDGDDVINEHIVNGRGQVTENQHFGIDHITSYLSYVRTSGQTAEIRPVFPLSILVHDQPSEYFTYWGKNDKRGCKCGVTQWIVFTQTCDVNREQMDQFRCMLNKRGHTIKRNYRKANPVPPGNKTRPYLVVLDDVHGSKSTALDVVPAEVVVAAVDVHGNRSTDLDVVPAEVVVAAAVRSRSRGLGKTSRRRSLAVIASAEGDSSSRTLCIKPTKTQLLRRTFNLNKLSVHKRSPANAKTTAIRTSRQSERSQTADSEAENNLRPTLSFKTTRPSWK</sequence>
<dbReference type="GO" id="GO:0005737">
    <property type="term" value="C:cytoplasm"/>
    <property type="evidence" value="ECO:0007669"/>
    <property type="project" value="TreeGrafter"/>
</dbReference>
<evidence type="ECO:0000259" key="3">
    <source>
        <dbReference type="PROSITE" id="PS51144"/>
    </source>
</evidence>
<dbReference type="GO" id="GO:0008270">
    <property type="term" value="F:zinc ion binding"/>
    <property type="evidence" value="ECO:0007669"/>
    <property type="project" value="InterPro"/>
</dbReference>
<dbReference type="EMBL" id="CARXXK010000002">
    <property type="protein sequence ID" value="CAI6358274.1"/>
    <property type="molecule type" value="Genomic_DNA"/>
</dbReference>
<dbReference type="Proteomes" id="UP001160148">
    <property type="component" value="Unassembled WGS sequence"/>
</dbReference>
<dbReference type="InterPro" id="IPR023561">
    <property type="entry name" value="Carbonic_anhydrase_a-class"/>
</dbReference>
<evidence type="ECO:0000313" key="5">
    <source>
        <dbReference type="Proteomes" id="UP001160148"/>
    </source>
</evidence>
<dbReference type="SMART" id="SM01057">
    <property type="entry name" value="Carb_anhydrase"/>
    <property type="match status" value="1"/>
</dbReference>
<name>A0AAV0WQI5_9HEMI</name>
<organism evidence="4 5">
    <name type="scientific">Macrosiphum euphorbiae</name>
    <name type="common">potato aphid</name>
    <dbReference type="NCBI Taxonomy" id="13131"/>
    <lineage>
        <taxon>Eukaryota</taxon>
        <taxon>Metazoa</taxon>
        <taxon>Ecdysozoa</taxon>
        <taxon>Arthropoda</taxon>
        <taxon>Hexapoda</taxon>
        <taxon>Insecta</taxon>
        <taxon>Pterygota</taxon>
        <taxon>Neoptera</taxon>
        <taxon>Paraneoptera</taxon>
        <taxon>Hemiptera</taxon>
        <taxon>Sternorrhyncha</taxon>
        <taxon>Aphidomorpha</taxon>
        <taxon>Aphidoidea</taxon>
        <taxon>Aphididae</taxon>
        <taxon>Macrosiphini</taxon>
        <taxon>Macrosiphum</taxon>
    </lineage>
</organism>
<evidence type="ECO:0000256" key="1">
    <source>
        <dbReference type="ARBA" id="ARBA00010718"/>
    </source>
</evidence>
<accession>A0AAV0WQI5</accession>
<dbReference type="GO" id="GO:0004089">
    <property type="term" value="F:carbonate dehydratase activity"/>
    <property type="evidence" value="ECO:0007669"/>
    <property type="project" value="InterPro"/>
</dbReference>
<feature type="region of interest" description="Disordered" evidence="2">
    <location>
        <begin position="333"/>
        <end position="381"/>
    </location>
</feature>
<feature type="domain" description="Alpha-carbonic anhydrase" evidence="3">
    <location>
        <begin position="8"/>
        <end position="235"/>
    </location>
</feature>
<comment type="similarity">
    <text evidence="1">Belongs to the alpha-carbonic anhydrase family.</text>
</comment>
<comment type="caution">
    <text evidence="4">The sequence shown here is derived from an EMBL/GenBank/DDBJ whole genome shotgun (WGS) entry which is preliminary data.</text>
</comment>
<dbReference type="Gene3D" id="3.10.200.10">
    <property type="entry name" value="Alpha carbonic anhydrase"/>
    <property type="match status" value="2"/>
</dbReference>
<evidence type="ECO:0000256" key="2">
    <source>
        <dbReference type="SAM" id="MobiDB-lite"/>
    </source>
</evidence>
<feature type="compositionally biased region" description="Polar residues" evidence="2">
    <location>
        <begin position="341"/>
        <end position="360"/>
    </location>
</feature>
<gene>
    <name evidence="4" type="ORF">MEUPH1_LOCUS13808</name>
</gene>
<evidence type="ECO:0000313" key="4">
    <source>
        <dbReference type="EMBL" id="CAI6358274.1"/>
    </source>
</evidence>
<dbReference type="PANTHER" id="PTHR18952">
    <property type="entry name" value="CARBONIC ANHYDRASE"/>
    <property type="match status" value="1"/>
</dbReference>
<protein>
    <recommendedName>
        <fullName evidence="3">Alpha-carbonic anhydrase domain-containing protein</fullName>
    </recommendedName>
</protein>
<feature type="compositionally biased region" description="Polar residues" evidence="2">
    <location>
        <begin position="367"/>
        <end position="381"/>
    </location>
</feature>
<dbReference type="PANTHER" id="PTHR18952:SF124">
    <property type="entry name" value="CARBONIC ANHYDRASE 7"/>
    <property type="match status" value="1"/>
</dbReference>
<keyword evidence="5" id="KW-1185">Reference proteome</keyword>
<dbReference type="PROSITE" id="PS51144">
    <property type="entry name" value="ALPHA_CA_2"/>
    <property type="match status" value="1"/>
</dbReference>
<reference evidence="4 5" key="1">
    <citation type="submission" date="2023-01" db="EMBL/GenBank/DDBJ databases">
        <authorList>
            <person name="Whitehead M."/>
        </authorList>
    </citation>
    <scope>NUCLEOTIDE SEQUENCE [LARGE SCALE GENOMIC DNA]</scope>
</reference>
<dbReference type="SUPFAM" id="SSF51069">
    <property type="entry name" value="Carbonic anhydrase"/>
    <property type="match status" value="1"/>
</dbReference>
<proteinExistence type="inferred from homology"/>
<dbReference type="InterPro" id="IPR036398">
    <property type="entry name" value="CA_dom_sf"/>
</dbReference>